<dbReference type="OrthoDB" id="9777385at2"/>
<feature type="binding site" evidence="2">
    <location>
        <position position="357"/>
    </location>
    <ligand>
        <name>Mn(2+)</name>
        <dbReference type="ChEBI" id="CHEBI:29035"/>
        <label>2</label>
    </ligand>
</feature>
<keyword evidence="2" id="KW-0464">Manganese</keyword>
<protein>
    <submittedName>
        <fullName evidence="4">Hippurate hydrolase</fullName>
    </submittedName>
</protein>
<organism evidence="4 5">
    <name type="scientific">Methylobacterium haplocladii</name>
    <dbReference type="NCBI Taxonomy" id="1176176"/>
    <lineage>
        <taxon>Bacteria</taxon>
        <taxon>Pseudomonadati</taxon>
        <taxon>Pseudomonadota</taxon>
        <taxon>Alphaproteobacteria</taxon>
        <taxon>Hyphomicrobiales</taxon>
        <taxon>Methylobacteriaceae</taxon>
        <taxon>Methylobacterium</taxon>
    </lineage>
</organism>
<keyword evidence="2" id="KW-0479">Metal-binding</keyword>
<dbReference type="EMBL" id="BJZT01000005">
    <property type="protein sequence ID" value="GEO98048.1"/>
    <property type="molecule type" value="Genomic_DNA"/>
</dbReference>
<dbReference type="GO" id="GO:0046872">
    <property type="term" value="F:metal ion binding"/>
    <property type="evidence" value="ECO:0007669"/>
    <property type="project" value="UniProtKB-KW"/>
</dbReference>
<evidence type="ECO:0000259" key="3">
    <source>
        <dbReference type="Pfam" id="PF07687"/>
    </source>
</evidence>
<feature type="binding site" evidence="2">
    <location>
        <position position="162"/>
    </location>
    <ligand>
        <name>Mn(2+)</name>
        <dbReference type="ChEBI" id="CHEBI:29035"/>
        <label>2</label>
    </ligand>
</feature>
<dbReference type="RefSeq" id="WP_147076345.1">
    <property type="nucleotide sequence ID" value="NZ_BJZT01000005.1"/>
</dbReference>
<gene>
    <name evidence="4" type="ORF">MHA02_04360</name>
</gene>
<comment type="cofactor">
    <cofactor evidence="2">
        <name>Mn(2+)</name>
        <dbReference type="ChEBI" id="CHEBI:29035"/>
    </cofactor>
    <text evidence="2">The Mn(2+) ion enhances activity.</text>
</comment>
<reference evidence="4 5" key="1">
    <citation type="submission" date="2019-07" db="EMBL/GenBank/DDBJ databases">
        <title>Whole genome shotgun sequence of Methylobacterium haplocladii NBRC 107714.</title>
        <authorList>
            <person name="Hosoyama A."/>
            <person name="Uohara A."/>
            <person name="Ohji S."/>
            <person name="Ichikawa N."/>
        </authorList>
    </citation>
    <scope>NUCLEOTIDE SEQUENCE [LARGE SCALE GENOMIC DNA]</scope>
    <source>
        <strain evidence="4 5">NBRC 107714</strain>
    </source>
</reference>
<dbReference type="NCBIfam" id="TIGR01891">
    <property type="entry name" value="amidohydrolases"/>
    <property type="match status" value="1"/>
</dbReference>
<dbReference type="Pfam" id="PF07687">
    <property type="entry name" value="M20_dimer"/>
    <property type="match status" value="1"/>
</dbReference>
<name>A0A512IK80_9HYPH</name>
<evidence type="ECO:0000313" key="5">
    <source>
        <dbReference type="Proteomes" id="UP000321258"/>
    </source>
</evidence>
<dbReference type="Proteomes" id="UP000321258">
    <property type="component" value="Unassembled WGS sequence"/>
</dbReference>
<dbReference type="PANTHER" id="PTHR11014:SF63">
    <property type="entry name" value="METALLOPEPTIDASE, PUTATIVE (AFU_ORTHOLOGUE AFUA_6G09600)-RELATED"/>
    <property type="match status" value="1"/>
</dbReference>
<comment type="caution">
    <text evidence="4">The sequence shown here is derived from an EMBL/GenBank/DDBJ whole genome shotgun (WGS) entry which is preliminary data.</text>
</comment>
<dbReference type="InterPro" id="IPR011650">
    <property type="entry name" value="Peptidase_M20_dimer"/>
</dbReference>
<dbReference type="InterPro" id="IPR017439">
    <property type="entry name" value="Amidohydrolase"/>
</dbReference>
<dbReference type="FunFam" id="3.30.70.360:FF:000001">
    <property type="entry name" value="N-acetyldiaminopimelate deacetylase"/>
    <property type="match status" value="1"/>
</dbReference>
<accession>A0A512IK80</accession>
<dbReference type="Gene3D" id="3.30.70.360">
    <property type="match status" value="1"/>
</dbReference>
<feature type="binding site" evidence="2">
    <location>
        <position position="101"/>
    </location>
    <ligand>
        <name>Mn(2+)</name>
        <dbReference type="ChEBI" id="CHEBI:29035"/>
        <label>2</label>
    </ligand>
</feature>
<dbReference type="Gene3D" id="3.40.630.10">
    <property type="entry name" value="Zn peptidases"/>
    <property type="match status" value="1"/>
</dbReference>
<dbReference type="InterPro" id="IPR002933">
    <property type="entry name" value="Peptidase_M20"/>
</dbReference>
<keyword evidence="5" id="KW-1185">Reference proteome</keyword>
<dbReference type="SUPFAM" id="SSF53187">
    <property type="entry name" value="Zn-dependent exopeptidases"/>
    <property type="match status" value="1"/>
</dbReference>
<dbReference type="InterPro" id="IPR036264">
    <property type="entry name" value="Bact_exopeptidase_dim_dom"/>
</dbReference>
<sequence length="385" mass="40788">MSPIDRIKGFADELTAIRRDLHAHPELGFEEVRTSGIVAEHLEKVGVAVHRGFGKTGVVGVLEGRPGKRRIGLRADMDALPITEETNLPYRSTVPGRMHACGHDGHTTMLLGAARYLAETRDFDGTAVFVFQPAEEGLGGARAMIADGLFERFPVDEIFAIHNQPNGPHGKILLRPGPAMAAADFFDIRIIGRGAHAAQPHESVDPIVVATAVAQAMQSIVSRNADPLKSAVVSITQIHAGAAYNVIPEGAHIAGTARTFDPALRELVGQRIREIATGIAAAYGARAEVEIRDVFTVLDNSPDQAAAAAAIAAEVLGADNVDADCKPRMGSEDFADMLKTVPGAYAWLGATPGPGLHNASFNFDDTLLPLGAAFLARIVERRSAA</sequence>
<dbReference type="CDD" id="cd05666">
    <property type="entry name" value="M20_Acy1-like"/>
    <property type="match status" value="1"/>
</dbReference>
<proteinExistence type="predicted"/>
<feature type="binding site" evidence="2">
    <location>
        <position position="103"/>
    </location>
    <ligand>
        <name>Mn(2+)</name>
        <dbReference type="ChEBI" id="CHEBI:29035"/>
        <label>2</label>
    </ligand>
</feature>
<dbReference type="SUPFAM" id="SSF55031">
    <property type="entry name" value="Bacterial exopeptidase dimerisation domain"/>
    <property type="match status" value="1"/>
</dbReference>
<keyword evidence="1 4" id="KW-0378">Hydrolase</keyword>
<evidence type="ECO:0000256" key="2">
    <source>
        <dbReference type="PIRSR" id="PIRSR005962-1"/>
    </source>
</evidence>
<feature type="binding site" evidence="2">
    <location>
        <position position="136"/>
    </location>
    <ligand>
        <name>Mn(2+)</name>
        <dbReference type="ChEBI" id="CHEBI:29035"/>
        <label>2</label>
    </ligand>
</feature>
<dbReference type="Pfam" id="PF01546">
    <property type="entry name" value="Peptidase_M20"/>
    <property type="match status" value="1"/>
</dbReference>
<dbReference type="PIRSF" id="PIRSF005962">
    <property type="entry name" value="Pept_M20D_amidohydro"/>
    <property type="match status" value="1"/>
</dbReference>
<feature type="domain" description="Peptidase M20 dimerisation" evidence="3">
    <location>
        <begin position="186"/>
        <end position="276"/>
    </location>
</feature>
<dbReference type="GO" id="GO:0019877">
    <property type="term" value="P:diaminopimelate biosynthetic process"/>
    <property type="evidence" value="ECO:0007669"/>
    <property type="project" value="UniProtKB-ARBA"/>
</dbReference>
<evidence type="ECO:0000313" key="4">
    <source>
        <dbReference type="EMBL" id="GEO98048.1"/>
    </source>
</evidence>
<dbReference type="PANTHER" id="PTHR11014">
    <property type="entry name" value="PEPTIDASE M20 FAMILY MEMBER"/>
    <property type="match status" value="1"/>
</dbReference>
<dbReference type="AlphaFoldDB" id="A0A512IK80"/>
<evidence type="ECO:0000256" key="1">
    <source>
        <dbReference type="ARBA" id="ARBA00022801"/>
    </source>
</evidence>
<dbReference type="GO" id="GO:0050118">
    <property type="term" value="F:N-acetyldiaminopimelate deacetylase activity"/>
    <property type="evidence" value="ECO:0007669"/>
    <property type="project" value="UniProtKB-ARBA"/>
</dbReference>